<dbReference type="HOGENOM" id="CLU_016047_1_0_9"/>
<name>A0A090ZHW1_PAEMA</name>
<keyword evidence="6 7" id="KW-0472">Membrane</keyword>
<dbReference type="OrthoDB" id="9810086at2"/>
<dbReference type="GO" id="GO:0005886">
    <property type="term" value="C:plasma membrane"/>
    <property type="evidence" value="ECO:0007669"/>
    <property type="project" value="UniProtKB-SubCell"/>
</dbReference>
<dbReference type="GO" id="GO:0055085">
    <property type="term" value="P:transmembrane transport"/>
    <property type="evidence" value="ECO:0007669"/>
    <property type="project" value="InterPro"/>
</dbReference>
<dbReference type="PANTHER" id="PTHR43744:SF9">
    <property type="entry name" value="POLYGALACTURONAN_RHAMNOGALACTURONAN TRANSPORT SYSTEM PERMEASE PROTEIN YTCP"/>
    <property type="match status" value="1"/>
</dbReference>
<keyword evidence="2 7" id="KW-0813">Transport</keyword>
<feature type="transmembrane region" description="Helical" evidence="7">
    <location>
        <begin position="199"/>
        <end position="221"/>
    </location>
</feature>
<dbReference type="InterPro" id="IPR035906">
    <property type="entry name" value="MetI-like_sf"/>
</dbReference>
<evidence type="ECO:0000313" key="9">
    <source>
        <dbReference type="EMBL" id="KFN10202.1"/>
    </source>
</evidence>
<evidence type="ECO:0000313" key="12">
    <source>
        <dbReference type="Proteomes" id="UP000442469"/>
    </source>
</evidence>
<dbReference type="PANTHER" id="PTHR43744">
    <property type="entry name" value="ABC TRANSPORTER PERMEASE PROTEIN MG189-RELATED-RELATED"/>
    <property type="match status" value="1"/>
</dbReference>
<dbReference type="Proteomes" id="UP000029278">
    <property type="component" value="Unassembled WGS sequence"/>
</dbReference>
<dbReference type="PATRIC" id="fig|44252.3.peg.1799"/>
<evidence type="ECO:0000259" key="8">
    <source>
        <dbReference type="PROSITE" id="PS50928"/>
    </source>
</evidence>
<organism evidence="9 11">
    <name type="scientific">Paenibacillus macerans</name>
    <name type="common">Bacillus macerans</name>
    <dbReference type="NCBI Taxonomy" id="44252"/>
    <lineage>
        <taxon>Bacteria</taxon>
        <taxon>Bacillati</taxon>
        <taxon>Bacillota</taxon>
        <taxon>Bacilli</taxon>
        <taxon>Bacillales</taxon>
        <taxon>Paenibacillaceae</taxon>
        <taxon>Paenibacillus</taxon>
    </lineage>
</organism>
<feature type="domain" description="ABC transmembrane type-1" evidence="8">
    <location>
        <begin position="91"/>
        <end position="297"/>
    </location>
</feature>
<dbReference type="CDD" id="cd06261">
    <property type="entry name" value="TM_PBP2"/>
    <property type="match status" value="1"/>
</dbReference>
<evidence type="ECO:0000256" key="1">
    <source>
        <dbReference type="ARBA" id="ARBA00004651"/>
    </source>
</evidence>
<dbReference type="RefSeq" id="WP_036621161.1">
    <property type="nucleotide sequence ID" value="NZ_BGML01000005.1"/>
</dbReference>
<reference evidence="10 12" key="2">
    <citation type="submission" date="2019-11" db="EMBL/GenBank/DDBJ databases">
        <title>Draft genome sequences of five Paenibacillus species of dairy origin.</title>
        <authorList>
            <person name="Olajide A.M."/>
            <person name="Chen S."/>
            <person name="Lapointe G."/>
        </authorList>
    </citation>
    <scope>NUCLEOTIDE SEQUENCE [LARGE SCALE GENOMIC DNA]</scope>
    <source>
        <strain evidence="10 12">3CT49</strain>
    </source>
</reference>
<protein>
    <submittedName>
        <fullName evidence="10">ABC transporter permease subunit</fullName>
    </submittedName>
    <submittedName>
        <fullName evidence="9">Binding--dependent transport system inner membrane component family protein</fullName>
    </submittedName>
</protein>
<dbReference type="Pfam" id="PF00528">
    <property type="entry name" value="BPD_transp_1"/>
    <property type="match status" value="1"/>
</dbReference>
<evidence type="ECO:0000313" key="10">
    <source>
        <dbReference type="EMBL" id="MUG23004.1"/>
    </source>
</evidence>
<feature type="transmembrane region" description="Helical" evidence="7">
    <location>
        <begin position="95"/>
        <end position="117"/>
    </location>
</feature>
<dbReference type="SUPFAM" id="SSF161098">
    <property type="entry name" value="MetI-like"/>
    <property type="match status" value="1"/>
</dbReference>
<evidence type="ECO:0000256" key="4">
    <source>
        <dbReference type="ARBA" id="ARBA00022692"/>
    </source>
</evidence>
<feature type="transmembrane region" description="Helical" evidence="7">
    <location>
        <begin position="278"/>
        <end position="297"/>
    </location>
</feature>
<dbReference type="AlphaFoldDB" id="A0A090ZHW1"/>
<feature type="transmembrane region" description="Helical" evidence="7">
    <location>
        <begin position="129"/>
        <end position="151"/>
    </location>
</feature>
<dbReference type="Gene3D" id="1.10.3720.10">
    <property type="entry name" value="MetI-like"/>
    <property type="match status" value="1"/>
</dbReference>
<evidence type="ECO:0000313" key="11">
    <source>
        <dbReference type="Proteomes" id="UP000029278"/>
    </source>
</evidence>
<comment type="similarity">
    <text evidence="7">Belongs to the binding-protein-dependent transport system permease family.</text>
</comment>
<keyword evidence="3" id="KW-1003">Cell membrane</keyword>
<comment type="caution">
    <text evidence="9">The sequence shown here is derived from an EMBL/GenBank/DDBJ whole genome shotgun (WGS) entry which is preliminary data.</text>
</comment>
<evidence type="ECO:0000256" key="7">
    <source>
        <dbReference type="RuleBase" id="RU363032"/>
    </source>
</evidence>
<evidence type="ECO:0000256" key="2">
    <source>
        <dbReference type="ARBA" id="ARBA00022448"/>
    </source>
</evidence>
<evidence type="ECO:0000256" key="6">
    <source>
        <dbReference type="ARBA" id="ARBA00023136"/>
    </source>
</evidence>
<feature type="transmembrane region" description="Helical" evidence="7">
    <location>
        <begin position="157"/>
        <end position="178"/>
    </location>
</feature>
<comment type="subcellular location">
    <subcellularLocation>
        <location evidence="1 7">Cell membrane</location>
        <topology evidence="1 7">Multi-pass membrane protein</topology>
    </subcellularLocation>
</comment>
<dbReference type="PROSITE" id="PS50928">
    <property type="entry name" value="ABC_TM1"/>
    <property type="match status" value="1"/>
</dbReference>
<evidence type="ECO:0000256" key="5">
    <source>
        <dbReference type="ARBA" id="ARBA00022989"/>
    </source>
</evidence>
<dbReference type="EMBL" id="JMQA01000020">
    <property type="protein sequence ID" value="KFN10202.1"/>
    <property type="molecule type" value="Genomic_DNA"/>
</dbReference>
<gene>
    <name evidence="9" type="ORF">DJ90_557</name>
    <name evidence="10" type="ORF">GNQ08_11330</name>
</gene>
<keyword evidence="4 7" id="KW-0812">Transmembrane</keyword>
<dbReference type="STRING" id="44252.DJ90_557"/>
<feature type="transmembrane region" description="Helical" evidence="7">
    <location>
        <begin position="26"/>
        <end position="48"/>
    </location>
</feature>
<keyword evidence="11" id="KW-1185">Reference proteome</keyword>
<sequence>MKTAKTSAPVRSGKAGKRASRPLSDWIFDGVVYLLISLITVVTLYPFLNVLAISFNDSVDTVRGGITVYPREFTLENYKQIFSYGGLVTGFKISVLRTVAGTAAGLVSGSMVAYTLARSDFQGRKFVSTYLAITMYVSGGLIPGFILIRNLDLINTFAVYILPGLVSAFNIFVIRSFIDGIPYALQESAKLDGANDFTIYWRVILPLCKPALATVALFLAVGQWNSWFDTYLYNGSNDALTTLQYELMKVLQSTTTNANNIRGENMTQLMAQVSPDSVKMAITIIATVPILVVYPFLQKYFVKGMTLGAVKS</sequence>
<accession>A0A090ZHW1</accession>
<reference evidence="9 11" key="1">
    <citation type="submission" date="2014-04" db="EMBL/GenBank/DDBJ databases">
        <authorList>
            <person name="Bishop-Lilly K.A."/>
            <person name="Broomall S.M."/>
            <person name="Chain P.S."/>
            <person name="Chertkov O."/>
            <person name="Coyne S.R."/>
            <person name="Daligault H.E."/>
            <person name="Davenport K.W."/>
            <person name="Erkkila T."/>
            <person name="Frey K.G."/>
            <person name="Gibbons H.S."/>
            <person name="Gu W."/>
            <person name="Jaissle J."/>
            <person name="Johnson S.L."/>
            <person name="Koroleva G.I."/>
            <person name="Ladner J.T."/>
            <person name="Lo C.-C."/>
            <person name="Minogue T.D."/>
            <person name="Munk C."/>
            <person name="Palacios G.F."/>
            <person name="Redden C.L."/>
            <person name="Rosenzweig C.N."/>
            <person name="Scholz M.B."/>
            <person name="Teshima H."/>
            <person name="Xu Y."/>
        </authorList>
    </citation>
    <scope>NUCLEOTIDE SEQUENCE [LARGE SCALE GENOMIC DNA]</scope>
    <source>
        <strain evidence="9 11">8244</strain>
    </source>
</reference>
<dbReference type="GeneID" id="77006038"/>
<dbReference type="InterPro" id="IPR000515">
    <property type="entry name" value="MetI-like"/>
</dbReference>
<dbReference type="Proteomes" id="UP000442469">
    <property type="component" value="Unassembled WGS sequence"/>
</dbReference>
<dbReference type="EMBL" id="WNZZ01000006">
    <property type="protein sequence ID" value="MUG23004.1"/>
    <property type="molecule type" value="Genomic_DNA"/>
</dbReference>
<evidence type="ECO:0000256" key="3">
    <source>
        <dbReference type="ARBA" id="ARBA00022475"/>
    </source>
</evidence>
<keyword evidence="5 7" id="KW-1133">Transmembrane helix</keyword>
<proteinExistence type="inferred from homology"/>